<organism evidence="3">
    <name type="scientific">Entamoeba dispar (strain ATCC PRA-260 / SAW760)</name>
    <dbReference type="NCBI Taxonomy" id="370354"/>
    <lineage>
        <taxon>Eukaryota</taxon>
        <taxon>Amoebozoa</taxon>
        <taxon>Evosea</taxon>
        <taxon>Archamoebae</taxon>
        <taxon>Mastigamoebida</taxon>
        <taxon>Entamoebidae</taxon>
        <taxon>Entamoeba</taxon>
    </lineage>
</organism>
<accession>B0EUE8</accession>
<proteinExistence type="predicted"/>
<name>B0EUE8_ENTDS</name>
<dbReference type="GeneID" id="5914301"/>
<dbReference type="KEGG" id="edi:EDI_050750"/>
<gene>
    <name evidence="2" type="ORF">EDI_050750</name>
</gene>
<dbReference type="OrthoDB" id="31518at2759"/>
<evidence type="ECO:0000313" key="3">
    <source>
        <dbReference type="Proteomes" id="UP000008076"/>
    </source>
</evidence>
<dbReference type="RefSeq" id="XP_001741687.1">
    <property type="nucleotide sequence ID" value="XM_001741635.1"/>
</dbReference>
<evidence type="ECO:0000313" key="2">
    <source>
        <dbReference type="EMBL" id="EDR21854.1"/>
    </source>
</evidence>
<feature type="region of interest" description="Disordered" evidence="1">
    <location>
        <begin position="1"/>
        <end position="50"/>
    </location>
</feature>
<feature type="compositionally biased region" description="Low complexity" evidence="1">
    <location>
        <begin position="23"/>
        <end position="35"/>
    </location>
</feature>
<dbReference type="EMBL" id="DS550855">
    <property type="protein sequence ID" value="EDR21854.1"/>
    <property type="molecule type" value="Genomic_DNA"/>
</dbReference>
<feature type="compositionally biased region" description="Polar residues" evidence="1">
    <location>
        <begin position="36"/>
        <end position="50"/>
    </location>
</feature>
<dbReference type="AlphaFoldDB" id="B0EUE8"/>
<protein>
    <submittedName>
        <fullName evidence="2">Uncharacterized protein</fullName>
    </submittedName>
</protein>
<sequence length="387" mass="44583">MSVETIQHQNQSNTMEEETTKDTSSITTIPQSPSQNQTNGTSSQLTQNDKTDTLSYLNTMKYTKTRQYLEHLMQNINNIPNTWYINNQLIYVPIPDSIQDFKHDSISNQVKNYLNTLINNDDDNGINKRMQKLVQILSTNFKNIYNSIQYSITYYVQAFMNYISSILSRSIMNWDLKGMFYLINNNDYEYINNPLGILCDNLILSIQRSIIVKNAKSKTGSKTFNIENEYKQATQIGGKQYIRLAGLRDDISNNNGFSKSLNDGRRKQKSSKYEKTQRKFSFHSFFILGMTKNQIIQQTLFNGKEGASALAHLIKAKVIPDCVSSIWVCCVDKRYENGRNGKFSVSKQNITWSGGKLKPDIDDEKGLTKYLIIYLCAKDNDYMIKKQ</sequence>
<keyword evidence="3" id="KW-1185">Reference proteome</keyword>
<evidence type="ECO:0000256" key="1">
    <source>
        <dbReference type="SAM" id="MobiDB-lite"/>
    </source>
</evidence>
<dbReference type="Proteomes" id="UP000008076">
    <property type="component" value="Unassembled WGS sequence"/>
</dbReference>
<dbReference type="eggNOG" id="ENOG502RD6Q">
    <property type="taxonomic scope" value="Eukaryota"/>
</dbReference>
<reference evidence="3" key="1">
    <citation type="submission" date="2007-12" db="EMBL/GenBank/DDBJ databases">
        <title>Annotation of Entamoeba dispar SAW760.</title>
        <authorList>
            <person name="Lorenzi H."/>
            <person name="Inman J."/>
            <person name="Schobel S."/>
            <person name="Amedeo P."/>
            <person name="Caler E."/>
        </authorList>
    </citation>
    <scope>NUCLEOTIDE SEQUENCE [LARGE SCALE GENOMIC DNA]</scope>
    <source>
        <strain evidence="3">ATCC PRA-260 / SAW760</strain>
    </source>
</reference>
<dbReference type="VEuPathDB" id="AmoebaDB:EDI_050750"/>
<feature type="compositionally biased region" description="Polar residues" evidence="1">
    <location>
        <begin position="1"/>
        <end position="14"/>
    </location>
</feature>